<name>A0ACD3SLU2_9BURK</name>
<dbReference type="EMBL" id="AKCV02000025">
    <property type="protein sequence ID" value="TMS57192.1"/>
    <property type="molecule type" value="Genomic_DNA"/>
</dbReference>
<evidence type="ECO:0000313" key="1">
    <source>
        <dbReference type="EMBL" id="TMS57192.1"/>
    </source>
</evidence>
<protein>
    <submittedName>
        <fullName evidence="1">Uncharacterized protein</fullName>
    </submittedName>
</protein>
<reference evidence="1" key="1">
    <citation type="submission" date="2019-05" db="EMBL/GenBank/DDBJ databases">
        <title>Revised genome assembly of Burkholderiaceae (previously Ralstonia) sp. PBA.</title>
        <authorList>
            <person name="Gan H.M."/>
        </authorList>
    </citation>
    <scope>NUCLEOTIDE SEQUENCE</scope>
    <source>
        <strain evidence="1">PBA</strain>
    </source>
</reference>
<accession>A0ACD3SLU2</accession>
<comment type="caution">
    <text evidence="1">The sequence shown here is derived from an EMBL/GenBank/DDBJ whole genome shotgun (WGS) entry which is preliminary data.</text>
</comment>
<proteinExistence type="predicted"/>
<organism evidence="1 2">
    <name type="scientific">Imbroritus primus</name>
    <dbReference type="NCBI Taxonomy" id="3058603"/>
    <lineage>
        <taxon>Bacteria</taxon>
        <taxon>Pseudomonadati</taxon>
        <taxon>Pseudomonadota</taxon>
        <taxon>Betaproteobacteria</taxon>
        <taxon>Burkholderiales</taxon>
        <taxon>Burkholderiaceae</taxon>
        <taxon>Imbroritus</taxon>
    </lineage>
</organism>
<gene>
    <name evidence="1" type="ORF">MW7_014660</name>
</gene>
<keyword evidence="2" id="KW-1185">Reference proteome</keyword>
<dbReference type="Proteomes" id="UP000004277">
    <property type="component" value="Unassembled WGS sequence"/>
</dbReference>
<evidence type="ECO:0000313" key="2">
    <source>
        <dbReference type="Proteomes" id="UP000004277"/>
    </source>
</evidence>
<sequence>MHLRKLVVAGLLWTAGSALAQAPQMTLLLGPHTDAPDGSACAAVMAQPDAVTRRLTEADVIGWHAEHGRMALDPARFPADSSLPGLMDRCFALAIGGKTVEAGLALSVNTPLLTGYPTLNVAERNGTVELQLTSSNHGRHIRLVHRDALHAVLAQPASLARWRARAQHPEQYAAMGEAWSNAVRRLIDQKIIRAGIPFSEVVAQLGEPTRSTPGDAGIVRYQWYFETPMHVNPMFSLAAEQGKVTGYRLERR</sequence>